<accession>A0A6A7AC46</accession>
<feature type="non-terminal residue" evidence="1">
    <location>
        <position position="124"/>
    </location>
</feature>
<evidence type="ECO:0000313" key="1">
    <source>
        <dbReference type="EMBL" id="KAF2830165.1"/>
    </source>
</evidence>
<sequence length="124" mass="13965">CGTSAAQARAQNCTFNQLTWAWVPSSCPPYASAAFMAAEPEPWSYWADLQRTTRIAGAAWEEVLDGERAVFGEKREHLTHCVYLALSLAQLVNTGGAYWERLVDLEHHEHCARMLLKELRRGSE</sequence>
<keyword evidence="2" id="KW-1185">Reference proteome</keyword>
<feature type="non-terminal residue" evidence="1">
    <location>
        <position position="1"/>
    </location>
</feature>
<name>A0A6A7AC46_9PLEO</name>
<proteinExistence type="predicted"/>
<evidence type="ECO:0000313" key="2">
    <source>
        <dbReference type="Proteomes" id="UP000799424"/>
    </source>
</evidence>
<dbReference type="Proteomes" id="UP000799424">
    <property type="component" value="Unassembled WGS sequence"/>
</dbReference>
<dbReference type="AlphaFoldDB" id="A0A6A7AC46"/>
<protein>
    <submittedName>
        <fullName evidence="1">Uncharacterized protein</fullName>
    </submittedName>
</protein>
<dbReference type="InterPro" id="IPR053008">
    <property type="entry name" value="Phomopsin_biosynth_assoc"/>
</dbReference>
<dbReference type="PANTHER" id="PTHR35896">
    <property type="entry name" value="IG-LIKE DOMAIN-CONTAINING PROTEIN"/>
    <property type="match status" value="1"/>
</dbReference>
<dbReference type="EMBL" id="MU006220">
    <property type="protein sequence ID" value="KAF2830165.1"/>
    <property type="molecule type" value="Genomic_DNA"/>
</dbReference>
<reference evidence="1" key="1">
    <citation type="journal article" date="2020" name="Stud. Mycol.">
        <title>101 Dothideomycetes genomes: a test case for predicting lifestyles and emergence of pathogens.</title>
        <authorList>
            <person name="Haridas S."/>
            <person name="Albert R."/>
            <person name="Binder M."/>
            <person name="Bloem J."/>
            <person name="Labutti K."/>
            <person name="Salamov A."/>
            <person name="Andreopoulos B."/>
            <person name="Baker S."/>
            <person name="Barry K."/>
            <person name="Bills G."/>
            <person name="Bluhm B."/>
            <person name="Cannon C."/>
            <person name="Castanera R."/>
            <person name="Culley D."/>
            <person name="Daum C."/>
            <person name="Ezra D."/>
            <person name="Gonzalez J."/>
            <person name="Henrissat B."/>
            <person name="Kuo A."/>
            <person name="Liang C."/>
            <person name="Lipzen A."/>
            <person name="Lutzoni F."/>
            <person name="Magnuson J."/>
            <person name="Mondo S."/>
            <person name="Nolan M."/>
            <person name="Ohm R."/>
            <person name="Pangilinan J."/>
            <person name="Park H.-J."/>
            <person name="Ramirez L."/>
            <person name="Alfaro M."/>
            <person name="Sun H."/>
            <person name="Tritt A."/>
            <person name="Yoshinaga Y."/>
            <person name="Zwiers L.-H."/>
            <person name="Turgeon B."/>
            <person name="Goodwin S."/>
            <person name="Spatafora J."/>
            <person name="Crous P."/>
            <person name="Grigoriev I."/>
        </authorList>
    </citation>
    <scope>NUCLEOTIDE SEQUENCE</scope>
    <source>
        <strain evidence="1">CBS 113818</strain>
    </source>
</reference>
<organism evidence="1 2">
    <name type="scientific">Ophiobolus disseminans</name>
    <dbReference type="NCBI Taxonomy" id="1469910"/>
    <lineage>
        <taxon>Eukaryota</taxon>
        <taxon>Fungi</taxon>
        <taxon>Dikarya</taxon>
        <taxon>Ascomycota</taxon>
        <taxon>Pezizomycotina</taxon>
        <taxon>Dothideomycetes</taxon>
        <taxon>Pleosporomycetidae</taxon>
        <taxon>Pleosporales</taxon>
        <taxon>Pleosporineae</taxon>
        <taxon>Phaeosphaeriaceae</taxon>
        <taxon>Ophiobolus</taxon>
    </lineage>
</organism>
<gene>
    <name evidence="1" type="ORF">CC86DRAFT_276730</name>
</gene>
<dbReference type="OrthoDB" id="3501153at2759"/>
<dbReference type="PANTHER" id="PTHR35896:SF3">
    <property type="entry name" value="MAJOR FACILITATOR SUPERFAMILY TRANSPORTER"/>
    <property type="match status" value="1"/>
</dbReference>